<keyword evidence="15 19" id="KW-0342">GTP-binding</keyword>
<dbReference type="GO" id="GO:0005525">
    <property type="term" value="F:GTP binding"/>
    <property type="evidence" value="ECO:0007669"/>
    <property type="project" value="UniProtKB-KW"/>
</dbReference>
<keyword evidence="11 20" id="KW-0808">Transferase</keyword>
<feature type="binding site" evidence="19">
    <location>
        <position position="80"/>
    </location>
    <ligand>
        <name>GTP</name>
        <dbReference type="ChEBI" id="CHEBI:37565"/>
    </ligand>
</feature>
<evidence type="ECO:0000256" key="1">
    <source>
        <dbReference type="ARBA" id="ARBA00000312"/>
    </source>
</evidence>
<dbReference type="Pfam" id="PF02283">
    <property type="entry name" value="CobU"/>
    <property type="match status" value="1"/>
</dbReference>
<evidence type="ECO:0000256" key="5">
    <source>
        <dbReference type="ARBA" id="ARBA00004692"/>
    </source>
</evidence>
<evidence type="ECO:0000256" key="18">
    <source>
        <dbReference type="PIRSR" id="PIRSR006135-1"/>
    </source>
</evidence>
<accession>A0A1T4MVX2</accession>
<evidence type="ECO:0000256" key="9">
    <source>
        <dbReference type="ARBA" id="ARBA00012523"/>
    </source>
</evidence>
<evidence type="ECO:0000256" key="19">
    <source>
        <dbReference type="PIRSR" id="PIRSR006135-2"/>
    </source>
</evidence>
<evidence type="ECO:0000256" key="7">
    <source>
        <dbReference type="ARBA" id="ARBA00007490"/>
    </source>
</evidence>
<dbReference type="PANTHER" id="PTHR34848:SF1">
    <property type="entry name" value="BIFUNCTIONAL ADENOSYLCOBALAMIN BIOSYNTHESIS PROTEIN COBU"/>
    <property type="match status" value="1"/>
</dbReference>
<comment type="catalytic activity">
    <reaction evidence="1">
        <text>adenosylcob(III)inamide + ATP = adenosylcob(III)inamide phosphate + ADP + H(+)</text>
        <dbReference type="Rhea" id="RHEA:15769"/>
        <dbReference type="ChEBI" id="CHEBI:2480"/>
        <dbReference type="ChEBI" id="CHEBI:15378"/>
        <dbReference type="ChEBI" id="CHEBI:30616"/>
        <dbReference type="ChEBI" id="CHEBI:58502"/>
        <dbReference type="ChEBI" id="CHEBI:456216"/>
        <dbReference type="EC" id="2.7.1.156"/>
    </reaction>
</comment>
<dbReference type="GO" id="GO:0043752">
    <property type="term" value="F:adenosylcobinamide kinase activity"/>
    <property type="evidence" value="ECO:0007669"/>
    <property type="project" value="UniProtKB-EC"/>
</dbReference>
<evidence type="ECO:0000256" key="8">
    <source>
        <dbReference type="ARBA" id="ARBA00012016"/>
    </source>
</evidence>
<reference evidence="20 21" key="1">
    <citation type="submission" date="2017-02" db="EMBL/GenBank/DDBJ databases">
        <authorList>
            <person name="Peterson S.W."/>
        </authorList>
    </citation>
    <scope>NUCLEOTIDE SEQUENCE [LARGE SCALE GENOMIC DNA]</scope>
    <source>
        <strain evidence="20 21">ATCC 43324</strain>
    </source>
</reference>
<comment type="similarity">
    <text evidence="7">Belongs to the CobU/CobP family.</text>
</comment>
<dbReference type="GO" id="GO:0009236">
    <property type="term" value="P:cobalamin biosynthetic process"/>
    <property type="evidence" value="ECO:0007669"/>
    <property type="project" value="UniProtKB-UniPathway"/>
</dbReference>
<keyword evidence="12 19" id="KW-0547">Nucleotide-binding</keyword>
<evidence type="ECO:0000256" key="14">
    <source>
        <dbReference type="ARBA" id="ARBA00022840"/>
    </source>
</evidence>
<comment type="function">
    <text evidence="4">Catalyzes ATP-dependent phosphorylation of adenosylcobinamide and addition of GMP to adenosylcobinamide phosphate.</text>
</comment>
<comment type="catalytic activity">
    <reaction evidence="3">
        <text>adenosylcob(III)inamide + GTP = adenosylcob(III)inamide phosphate + GDP + H(+)</text>
        <dbReference type="Rhea" id="RHEA:15765"/>
        <dbReference type="ChEBI" id="CHEBI:2480"/>
        <dbReference type="ChEBI" id="CHEBI:15378"/>
        <dbReference type="ChEBI" id="CHEBI:37565"/>
        <dbReference type="ChEBI" id="CHEBI:58189"/>
        <dbReference type="ChEBI" id="CHEBI:58502"/>
        <dbReference type="EC" id="2.7.1.156"/>
    </reaction>
</comment>
<comment type="pathway">
    <text evidence="5">Cofactor biosynthesis; adenosylcobalamin biosynthesis; adenosylcobalamin from cob(II)yrinate a,c-diamide: step 6/7.</text>
</comment>
<dbReference type="EC" id="2.7.7.62" evidence="9"/>
<evidence type="ECO:0000256" key="17">
    <source>
        <dbReference type="ARBA" id="ARBA00030571"/>
    </source>
</evidence>
<feature type="binding site" evidence="19">
    <location>
        <begin position="34"/>
        <end position="36"/>
    </location>
    <ligand>
        <name>GTP</name>
        <dbReference type="ChEBI" id="CHEBI:37565"/>
    </ligand>
</feature>
<dbReference type="RefSeq" id="WP_025070841.1">
    <property type="nucleotide sequence ID" value="NZ_CAUUUB010000167.1"/>
</dbReference>
<dbReference type="PANTHER" id="PTHR34848">
    <property type="match status" value="1"/>
</dbReference>
<dbReference type="GO" id="GO:0008820">
    <property type="term" value="F:cobinamide phosphate guanylyltransferase activity"/>
    <property type="evidence" value="ECO:0007669"/>
    <property type="project" value="UniProtKB-EC"/>
</dbReference>
<dbReference type="GO" id="GO:0005524">
    <property type="term" value="F:ATP binding"/>
    <property type="evidence" value="ECO:0007669"/>
    <property type="project" value="UniProtKB-KW"/>
</dbReference>
<dbReference type="CDD" id="cd00544">
    <property type="entry name" value="CobU"/>
    <property type="match status" value="1"/>
</dbReference>
<dbReference type="InterPro" id="IPR027417">
    <property type="entry name" value="P-loop_NTPase"/>
</dbReference>
<dbReference type="InterPro" id="IPR003203">
    <property type="entry name" value="CobU/CobP"/>
</dbReference>
<sequence length="175" mass="20356">MKRIILITGGQRSGKSAYAEQLALSLDAHPIYMATAHIWDEEFRLRVIQHQRRRGGQWENIEEERQLSKHCIYNKVCVIDCLTLWYTNFFYGDGKNTAEEIDVQEVLRNLKDEFDRFTQQEATFIFVTNEIGSGGVSDHLLQRKFTDLEGWMNQYVAQRADEVILMVAGIPVKIK</sequence>
<evidence type="ECO:0000256" key="12">
    <source>
        <dbReference type="ARBA" id="ARBA00022741"/>
    </source>
</evidence>
<dbReference type="STRING" id="28136.SAMN02745202_00857"/>
<evidence type="ECO:0000256" key="2">
    <source>
        <dbReference type="ARBA" id="ARBA00000711"/>
    </source>
</evidence>
<gene>
    <name evidence="20" type="ORF">SAMN02745202_00857</name>
</gene>
<dbReference type="AlphaFoldDB" id="A0A1T4MVX2"/>
<keyword evidence="13 20" id="KW-0418">Kinase</keyword>
<dbReference type="eggNOG" id="COG2087">
    <property type="taxonomic scope" value="Bacteria"/>
</dbReference>
<evidence type="ECO:0000256" key="10">
    <source>
        <dbReference type="ARBA" id="ARBA00022573"/>
    </source>
</evidence>
<evidence type="ECO:0000256" key="15">
    <source>
        <dbReference type="ARBA" id="ARBA00023134"/>
    </source>
</evidence>
<dbReference type="Proteomes" id="UP000190065">
    <property type="component" value="Unassembled WGS sequence"/>
</dbReference>
<protein>
    <recommendedName>
        <fullName evidence="16">Adenosylcobinamide kinase</fullName>
        <ecNumber evidence="8">2.7.1.156</ecNumber>
        <ecNumber evidence="9">2.7.7.62</ecNumber>
    </recommendedName>
    <alternativeName>
        <fullName evidence="17">Adenosylcobinamide-phosphate guanylyltransferase</fullName>
    </alternativeName>
</protein>
<evidence type="ECO:0000256" key="4">
    <source>
        <dbReference type="ARBA" id="ARBA00003889"/>
    </source>
</evidence>
<evidence type="ECO:0000256" key="6">
    <source>
        <dbReference type="ARBA" id="ARBA00005159"/>
    </source>
</evidence>
<dbReference type="EC" id="2.7.1.156" evidence="8"/>
<evidence type="ECO:0000256" key="11">
    <source>
        <dbReference type="ARBA" id="ARBA00022679"/>
    </source>
</evidence>
<dbReference type="EMBL" id="FUXK01000008">
    <property type="protein sequence ID" value="SJZ70996.1"/>
    <property type="molecule type" value="Genomic_DNA"/>
</dbReference>
<evidence type="ECO:0000313" key="21">
    <source>
        <dbReference type="Proteomes" id="UP000190065"/>
    </source>
</evidence>
<dbReference type="PIRSF" id="PIRSF006135">
    <property type="entry name" value="CobU"/>
    <property type="match status" value="1"/>
</dbReference>
<keyword evidence="20" id="KW-0548">Nucleotidyltransferase</keyword>
<evidence type="ECO:0000313" key="20">
    <source>
        <dbReference type="EMBL" id="SJZ70996.1"/>
    </source>
</evidence>
<evidence type="ECO:0000256" key="3">
    <source>
        <dbReference type="ARBA" id="ARBA00001522"/>
    </source>
</evidence>
<dbReference type="Gene3D" id="3.40.50.300">
    <property type="entry name" value="P-loop containing nucleotide triphosphate hydrolases"/>
    <property type="match status" value="1"/>
</dbReference>
<comment type="pathway">
    <text evidence="6">Cofactor biosynthesis; adenosylcobalamin biosynthesis; adenosylcobalamin from cob(II)yrinate a,c-diamide: step 5/7.</text>
</comment>
<keyword evidence="10" id="KW-0169">Cobalamin biosynthesis</keyword>
<proteinExistence type="inferred from homology"/>
<dbReference type="UniPathway" id="UPA00148">
    <property type="reaction ID" value="UER00236"/>
</dbReference>
<feature type="active site" description="GMP-histidine intermediate" evidence="18">
    <location>
        <position position="50"/>
    </location>
</feature>
<keyword evidence="14" id="KW-0067">ATP-binding</keyword>
<evidence type="ECO:0000256" key="16">
    <source>
        <dbReference type="ARBA" id="ARBA00029570"/>
    </source>
</evidence>
<comment type="catalytic activity">
    <reaction evidence="2">
        <text>adenosylcob(III)inamide phosphate + GTP + H(+) = adenosylcob(III)inamide-GDP + diphosphate</text>
        <dbReference type="Rhea" id="RHEA:22712"/>
        <dbReference type="ChEBI" id="CHEBI:15378"/>
        <dbReference type="ChEBI" id="CHEBI:33019"/>
        <dbReference type="ChEBI" id="CHEBI:37565"/>
        <dbReference type="ChEBI" id="CHEBI:58502"/>
        <dbReference type="ChEBI" id="CHEBI:60487"/>
        <dbReference type="EC" id="2.7.7.62"/>
    </reaction>
</comment>
<dbReference type="SUPFAM" id="SSF52540">
    <property type="entry name" value="P-loop containing nucleoside triphosphate hydrolases"/>
    <property type="match status" value="1"/>
</dbReference>
<evidence type="ECO:0000256" key="13">
    <source>
        <dbReference type="ARBA" id="ARBA00022777"/>
    </source>
</evidence>
<feature type="binding site" evidence="19">
    <location>
        <begin position="9"/>
        <end position="16"/>
    </location>
    <ligand>
        <name>GTP</name>
        <dbReference type="ChEBI" id="CHEBI:37565"/>
    </ligand>
</feature>
<feature type="binding site" evidence="19">
    <location>
        <position position="62"/>
    </location>
    <ligand>
        <name>GTP</name>
        <dbReference type="ChEBI" id="CHEBI:37565"/>
    </ligand>
</feature>
<name>A0A1T4MVX2_9BACT</name>
<organism evidence="20 21">
    <name type="scientific">Segatella oulorum</name>
    <dbReference type="NCBI Taxonomy" id="28136"/>
    <lineage>
        <taxon>Bacteria</taxon>
        <taxon>Pseudomonadati</taxon>
        <taxon>Bacteroidota</taxon>
        <taxon>Bacteroidia</taxon>
        <taxon>Bacteroidales</taxon>
        <taxon>Prevotellaceae</taxon>
        <taxon>Segatella</taxon>
    </lineage>
</organism>